<evidence type="ECO:0000256" key="1">
    <source>
        <dbReference type="ARBA" id="ARBA00022670"/>
    </source>
</evidence>
<protein>
    <recommendedName>
        <fullName evidence="2">Integrase catalytic domain-containing protein</fullName>
    </recommendedName>
</protein>
<dbReference type="PROSITE" id="PS50994">
    <property type="entry name" value="INTEGRASE"/>
    <property type="match status" value="1"/>
</dbReference>
<dbReference type="Gene3D" id="3.30.420.10">
    <property type="entry name" value="Ribonuclease H-like superfamily/Ribonuclease H"/>
    <property type="match status" value="1"/>
</dbReference>
<accession>A0A8T3AW36</accession>
<dbReference type="InterPro" id="IPR039537">
    <property type="entry name" value="Retrotran_Ty1/copia-like"/>
</dbReference>
<gene>
    <name evidence="3" type="ORF">KFK09_018496</name>
</gene>
<keyword evidence="4" id="KW-1185">Reference proteome</keyword>
<dbReference type="Proteomes" id="UP000829196">
    <property type="component" value="Unassembled WGS sequence"/>
</dbReference>
<sequence>MLTPISLDQLYPLLLSKEINIASNNVPASPSIDQTNALVSYRGHGRHSRNRNYANQTSGSRPPALAIICQICYNKGHSAQACWHRLNLQYTPPNNNDPKAAFLAQSDTASTNWFLDSGASSHLTNSLENLSAPTSYQGHDSVTIGDGRAVNILHSGQGLLPTPSRKFFLSQILHTLSLKYNILSISKLTKDNNICVIFNPSGFLLKDMKTHEVLLQGPCSDGLYSLQSPSLSASQPTLAATTTSQTNWHQRLGHPHTRILYHISHCNPQLHIDKQFLFSKSCTEAKGHKLPFAISEHRHKIPLSLVHFDVWGPAPVSSVQGFLYYVIFIDDFSRLTWIYPMRQKSEVTNIFIHFKTYVEKFTSYHIKTLRTDGGKEYDNKMLNQFLTSHGILHQSSCPYTQIFISSISKTYIAIAITNRTHKFSSQAFSFE</sequence>
<keyword evidence="1" id="KW-0645">Protease</keyword>
<dbReference type="InterPro" id="IPR036397">
    <property type="entry name" value="RNaseH_sf"/>
</dbReference>
<dbReference type="GO" id="GO:0003676">
    <property type="term" value="F:nucleic acid binding"/>
    <property type="evidence" value="ECO:0007669"/>
    <property type="project" value="InterPro"/>
</dbReference>
<dbReference type="Pfam" id="PF00665">
    <property type="entry name" value="rve"/>
    <property type="match status" value="1"/>
</dbReference>
<name>A0A8T3AW36_DENNO</name>
<reference evidence="3" key="1">
    <citation type="journal article" date="2022" name="Front. Genet.">
        <title>Chromosome-Scale Assembly of the Dendrobium nobile Genome Provides Insights Into the Molecular Mechanism of the Biosynthesis of the Medicinal Active Ingredient of Dendrobium.</title>
        <authorList>
            <person name="Xu Q."/>
            <person name="Niu S.-C."/>
            <person name="Li K.-L."/>
            <person name="Zheng P.-J."/>
            <person name="Zhang X.-J."/>
            <person name="Jia Y."/>
            <person name="Liu Y."/>
            <person name="Niu Y.-X."/>
            <person name="Yu L.-H."/>
            <person name="Chen D.-F."/>
            <person name="Zhang G.-Q."/>
        </authorList>
    </citation>
    <scope>NUCLEOTIDE SEQUENCE</scope>
    <source>
        <tissue evidence="3">Leaf</tissue>
    </source>
</reference>
<dbReference type="GO" id="GO:0006508">
    <property type="term" value="P:proteolysis"/>
    <property type="evidence" value="ECO:0007669"/>
    <property type="project" value="UniProtKB-KW"/>
</dbReference>
<dbReference type="GO" id="GO:0008233">
    <property type="term" value="F:peptidase activity"/>
    <property type="evidence" value="ECO:0007669"/>
    <property type="project" value="UniProtKB-KW"/>
</dbReference>
<comment type="caution">
    <text evidence="3">The sequence shown here is derived from an EMBL/GenBank/DDBJ whole genome shotgun (WGS) entry which is preliminary data.</text>
</comment>
<feature type="domain" description="Integrase catalytic" evidence="2">
    <location>
        <begin position="298"/>
        <end position="431"/>
    </location>
</feature>
<dbReference type="Pfam" id="PF13976">
    <property type="entry name" value="gag_pre-integrs"/>
    <property type="match status" value="1"/>
</dbReference>
<dbReference type="PANTHER" id="PTHR42648:SF26">
    <property type="entry name" value="INTEGRASE CATALYTIC DOMAIN-CONTAINING PROTEIN"/>
    <property type="match status" value="1"/>
</dbReference>
<dbReference type="Pfam" id="PF22936">
    <property type="entry name" value="Pol_BBD"/>
    <property type="match status" value="1"/>
</dbReference>
<proteinExistence type="predicted"/>
<evidence type="ECO:0000313" key="3">
    <source>
        <dbReference type="EMBL" id="KAI0500284.1"/>
    </source>
</evidence>
<dbReference type="InterPro" id="IPR025724">
    <property type="entry name" value="GAG-pre-integrase_dom"/>
</dbReference>
<organism evidence="3 4">
    <name type="scientific">Dendrobium nobile</name>
    <name type="common">Orchid</name>
    <dbReference type="NCBI Taxonomy" id="94219"/>
    <lineage>
        <taxon>Eukaryota</taxon>
        <taxon>Viridiplantae</taxon>
        <taxon>Streptophyta</taxon>
        <taxon>Embryophyta</taxon>
        <taxon>Tracheophyta</taxon>
        <taxon>Spermatophyta</taxon>
        <taxon>Magnoliopsida</taxon>
        <taxon>Liliopsida</taxon>
        <taxon>Asparagales</taxon>
        <taxon>Orchidaceae</taxon>
        <taxon>Epidendroideae</taxon>
        <taxon>Malaxideae</taxon>
        <taxon>Dendrobiinae</taxon>
        <taxon>Dendrobium</taxon>
    </lineage>
</organism>
<evidence type="ECO:0000259" key="2">
    <source>
        <dbReference type="PROSITE" id="PS50994"/>
    </source>
</evidence>
<dbReference type="PANTHER" id="PTHR42648">
    <property type="entry name" value="TRANSPOSASE, PUTATIVE-RELATED"/>
    <property type="match status" value="1"/>
</dbReference>
<keyword evidence="1" id="KW-0378">Hydrolase</keyword>
<dbReference type="AlphaFoldDB" id="A0A8T3AW36"/>
<dbReference type="GO" id="GO:0015074">
    <property type="term" value="P:DNA integration"/>
    <property type="evidence" value="ECO:0007669"/>
    <property type="project" value="InterPro"/>
</dbReference>
<dbReference type="SUPFAM" id="SSF53098">
    <property type="entry name" value="Ribonuclease H-like"/>
    <property type="match status" value="1"/>
</dbReference>
<dbReference type="OrthoDB" id="684929at2759"/>
<dbReference type="InterPro" id="IPR054722">
    <property type="entry name" value="PolX-like_BBD"/>
</dbReference>
<dbReference type="InterPro" id="IPR001584">
    <property type="entry name" value="Integrase_cat-core"/>
</dbReference>
<dbReference type="InterPro" id="IPR012337">
    <property type="entry name" value="RNaseH-like_sf"/>
</dbReference>
<evidence type="ECO:0000313" key="4">
    <source>
        <dbReference type="Proteomes" id="UP000829196"/>
    </source>
</evidence>
<dbReference type="EMBL" id="JAGYWB010000013">
    <property type="protein sequence ID" value="KAI0500284.1"/>
    <property type="molecule type" value="Genomic_DNA"/>
</dbReference>